<protein>
    <submittedName>
        <fullName evidence="8">Transcription initiation factor TFIID subunit A-domain-containing protein</fullName>
    </submittedName>
</protein>
<evidence type="ECO:0000256" key="6">
    <source>
        <dbReference type="SAM" id="MobiDB-lite"/>
    </source>
</evidence>
<comment type="caution">
    <text evidence="8">The sequence shown here is derived from an EMBL/GenBank/DDBJ whole genome shotgun (WGS) entry which is preliminary data.</text>
</comment>
<evidence type="ECO:0000313" key="9">
    <source>
        <dbReference type="Proteomes" id="UP001172155"/>
    </source>
</evidence>
<dbReference type="GO" id="GO:0046982">
    <property type="term" value="F:protein heterodimerization activity"/>
    <property type="evidence" value="ECO:0007669"/>
    <property type="project" value="InterPro"/>
</dbReference>
<feature type="compositionally biased region" description="Low complexity" evidence="6">
    <location>
        <begin position="93"/>
        <end position="153"/>
    </location>
</feature>
<dbReference type="EMBL" id="JAUKUD010000003">
    <property type="protein sequence ID" value="KAK0749940.1"/>
    <property type="molecule type" value="Genomic_DNA"/>
</dbReference>
<evidence type="ECO:0000256" key="5">
    <source>
        <dbReference type="ARBA" id="ARBA00023242"/>
    </source>
</evidence>
<feature type="compositionally biased region" description="Low complexity" evidence="6">
    <location>
        <begin position="340"/>
        <end position="350"/>
    </location>
</feature>
<feature type="region of interest" description="Disordered" evidence="6">
    <location>
        <begin position="482"/>
        <end position="558"/>
    </location>
</feature>
<evidence type="ECO:0000256" key="4">
    <source>
        <dbReference type="ARBA" id="ARBA00023163"/>
    </source>
</evidence>
<evidence type="ECO:0000259" key="7">
    <source>
        <dbReference type="Pfam" id="PF03847"/>
    </source>
</evidence>
<dbReference type="SUPFAM" id="SSF47113">
    <property type="entry name" value="Histone-fold"/>
    <property type="match status" value="1"/>
</dbReference>
<sequence length="704" mass="74606">MNPAAGQGPAGPNAPNGQANGPNILMYRPEMMRTLRILTEDERNTYEKGLTTLWATHDATLPGSPQNEEAKRRIAEFGRMLSNKIQGRRANYQQQMQQHQQQQQQQQQQAAQGGAQAAQGQPGQQQQQQKLLQLQQAQQTVQMNQTPQQLQQGPPGPPPQQQIRPHGPGQPGDTSTSLPPTPTTASMAMSNQPAAPNALAQPFNKFPPSIQNHINEMVFTAPPNIPDPEKWVNEIKAKYGRALIHMESSRANLAKLEAGIKARREKGPITPDDEKAFNDKKIILQKSHHDAMQFVSSVRNALKNSTNGAAPPGAGPQGGNQARPQGPVRPAPGQPGPGGAPALSAPMQSSTAAVNAAIEAAKNQQLAAGRHPQGGGLGGPQIQAPTMAVQAQPLPVAHASQTQATPVQQPLAHVKVEPGTQPNIPPPLNTAIASGLPTNLSSGGTPTQNSARIQTPQTATAPNANIRPLTHTAAINLAGQNQNLAGQPRPTSGPMPGSAGSQQPGHPHAHPAASQPSGQITHSQKFTIPKILPEKATQVPTPVPVVGGAGPGRPTYSSGSSIAGGVMNQPALVKVPPYVPEGEGERVLNKKKLDELVRQVCGGMAEGQEGNMLTPEVEESVLSLADNFVDHVLQTACRMAKARGSKVLEIRDIQLVLERQYNIRIPGYSSEELRTVRKAQPNPQWITKMSAVQAAKVMPGKGDL</sequence>
<keyword evidence="5" id="KW-0539">Nucleus</keyword>
<feature type="compositionally biased region" description="Low complexity" evidence="6">
    <location>
        <begin position="1"/>
        <end position="23"/>
    </location>
</feature>
<feature type="region of interest" description="Disordered" evidence="6">
    <location>
        <begin position="303"/>
        <end position="350"/>
    </location>
</feature>
<reference evidence="8" key="1">
    <citation type="submission" date="2023-06" db="EMBL/GenBank/DDBJ databases">
        <title>Genome-scale phylogeny and comparative genomics of the fungal order Sordariales.</title>
        <authorList>
            <consortium name="Lawrence Berkeley National Laboratory"/>
            <person name="Hensen N."/>
            <person name="Bonometti L."/>
            <person name="Westerberg I."/>
            <person name="Brannstrom I.O."/>
            <person name="Guillou S."/>
            <person name="Cros-Aarteil S."/>
            <person name="Calhoun S."/>
            <person name="Haridas S."/>
            <person name="Kuo A."/>
            <person name="Mondo S."/>
            <person name="Pangilinan J."/>
            <person name="Riley R."/>
            <person name="LaButti K."/>
            <person name="Andreopoulos B."/>
            <person name="Lipzen A."/>
            <person name="Chen C."/>
            <person name="Yanf M."/>
            <person name="Daum C."/>
            <person name="Ng V."/>
            <person name="Clum A."/>
            <person name="Steindorff A."/>
            <person name="Ohm R."/>
            <person name="Martin F."/>
            <person name="Silar P."/>
            <person name="Natvig D."/>
            <person name="Lalanne C."/>
            <person name="Gautier V."/>
            <person name="Ament-velasquez S.L."/>
            <person name="Kruys A."/>
            <person name="Hutchinson M.I."/>
            <person name="Powell A.J."/>
            <person name="Barry K."/>
            <person name="Miller A.N."/>
            <person name="Grigoriev I.V."/>
            <person name="Debuchy R."/>
            <person name="Gladieux P."/>
            <person name="Thoren M.H."/>
            <person name="Johannesson H."/>
        </authorList>
    </citation>
    <scope>NUCLEOTIDE SEQUENCE</scope>
    <source>
        <strain evidence="8">SMH3187-1</strain>
    </source>
</reference>
<gene>
    <name evidence="8" type="ORF">B0T18DRAFT_365824</name>
</gene>
<dbReference type="FunFam" id="1.10.20.10:FF:000037">
    <property type="entry name" value="Transcription initiation factor TFIID subunit 12"/>
    <property type="match status" value="1"/>
</dbReference>
<feature type="compositionally biased region" description="Polar residues" evidence="6">
    <location>
        <begin position="437"/>
        <end position="463"/>
    </location>
</feature>
<accession>A0AA40K8P8</accession>
<dbReference type="PANTHER" id="PTHR12264:SF21">
    <property type="entry name" value="TRANSCRIPTION INITIATION FACTOR TFIID SUBUNIT 12"/>
    <property type="match status" value="1"/>
</dbReference>
<comment type="subcellular location">
    <subcellularLocation>
        <location evidence="1">Nucleus</location>
    </subcellularLocation>
</comment>
<keyword evidence="3" id="KW-0805">Transcription regulation</keyword>
<dbReference type="GO" id="GO:0017025">
    <property type="term" value="F:TBP-class protein binding"/>
    <property type="evidence" value="ECO:0007669"/>
    <property type="project" value="TreeGrafter"/>
</dbReference>
<evidence type="ECO:0000256" key="2">
    <source>
        <dbReference type="ARBA" id="ARBA00007530"/>
    </source>
</evidence>
<dbReference type="PANTHER" id="PTHR12264">
    <property type="entry name" value="TRANSCRIPTION INITIATION FACTOR TFIID SUBUNIT 12"/>
    <property type="match status" value="1"/>
</dbReference>
<evidence type="ECO:0000313" key="8">
    <source>
        <dbReference type="EMBL" id="KAK0749940.1"/>
    </source>
</evidence>
<dbReference type="InterPro" id="IPR003228">
    <property type="entry name" value="TFIID_TAF12_dom"/>
</dbReference>
<dbReference type="GO" id="GO:0003677">
    <property type="term" value="F:DNA binding"/>
    <property type="evidence" value="ECO:0007669"/>
    <property type="project" value="TreeGrafter"/>
</dbReference>
<feature type="region of interest" description="Disordered" evidence="6">
    <location>
        <begin position="89"/>
        <end position="191"/>
    </location>
</feature>
<feature type="domain" description="Transcription initiation factor TFIID subunit 12" evidence="7">
    <location>
        <begin position="590"/>
        <end position="663"/>
    </location>
</feature>
<proteinExistence type="inferred from homology"/>
<organism evidence="8 9">
    <name type="scientific">Schizothecium vesticola</name>
    <dbReference type="NCBI Taxonomy" id="314040"/>
    <lineage>
        <taxon>Eukaryota</taxon>
        <taxon>Fungi</taxon>
        <taxon>Dikarya</taxon>
        <taxon>Ascomycota</taxon>
        <taxon>Pezizomycotina</taxon>
        <taxon>Sordariomycetes</taxon>
        <taxon>Sordariomycetidae</taxon>
        <taxon>Sordariales</taxon>
        <taxon>Schizotheciaceae</taxon>
        <taxon>Schizothecium</taxon>
    </lineage>
</organism>
<dbReference type="Gene3D" id="1.10.20.10">
    <property type="entry name" value="Histone, subunit A"/>
    <property type="match status" value="1"/>
</dbReference>
<name>A0AA40K8P8_9PEZI</name>
<feature type="compositionally biased region" description="Polar residues" evidence="6">
    <location>
        <begin position="514"/>
        <end position="526"/>
    </location>
</feature>
<dbReference type="Proteomes" id="UP001172155">
    <property type="component" value="Unassembled WGS sequence"/>
</dbReference>
<dbReference type="GO" id="GO:0000124">
    <property type="term" value="C:SAGA complex"/>
    <property type="evidence" value="ECO:0007669"/>
    <property type="project" value="InterPro"/>
</dbReference>
<dbReference type="CDD" id="cd07981">
    <property type="entry name" value="HFD_TAF12"/>
    <property type="match status" value="1"/>
</dbReference>
<dbReference type="InterPro" id="IPR009072">
    <property type="entry name" value="Histone-fold"/>
</dbReference>
<feature type="region of interest" description="Disordered" evidence="6">
    <location>
        <begin position="1"/>
        <end position="24"/>
    </location>
</feature>
<dbReference type="GO" id="GO:0005669">
    <property type="term" value="C:transcription factor TFIID complex"/>
    <property type="evidence" value="ECO:0007669"/>
    <property type="project" value="InterPro"/>
</dbReference>
<dbReference type="GO" id="GO:0051123">
    <property type="term" value="P:RNA polymerase II preinitiation complex assembly"/>
    <property type="evidence" value="ECO:0007669"/>
    <property type="project" value="TreeGrafter"/>
</dbReference>
<dbReference type="InterPro" id="IPR037794">
    <property type="entry name" value="TAF12"/>
</dbReference>
<feature type="compositionally biased region" description="Low complexity" evidence="6">
    <location>
        <begin position="161"/>
        <end position="191"/>
    </location>
</feature>
<keyword evidence="4" id="KW-0804">Transcription</keyword>
<dbReference type="Pfam" id="PF03847">
    <property type="entry name" value="TFIID_20kDa"/>
    <property type="match status" value="1"/>
</dbReference>
<evidence type="ECO:0000256" key="1">
    <source>
        <dbReference type="ARBA" id="ARBA00004123"/>
    </source>
</evidence>
<keyword evidence="9" id="KW-1185">Reference proteome</keyword>
<dbReference type="AlphaFoldDB" id="A0AA40K8P8"/>
<evidence type="ECO:0000256" key="3">
    <source>
        <dbReference type="ARBA" id="ARBA00023015"/>
    </source>
</evidence>
<comment type="similarity">
    <text evidence="2">Belongs to the TAF12 family.</text>
</comment>
<feature type="region of interest" description="Disordered" evidence="6">
    <location>
        <begin position="437"/>
        <end position="465"/>
    </location>
</feature>